<organism evidence="19 20">
    <name type="scientific">Paenibacillus thailandensis</name>
    <dbReference type="NCBI Taxonomy" id="393250"/>
    <lineage>
        <taxon>Bacteria</taxon>
        <taxon>Bacillati</taxon>
        <taxon>Bacillota</taxon>
        <taxon>Bacilli</taxon>
        <taxon>Bacillales</taxon>
        <taxon>Paenibacillaceae</taxon>
        <taxon>Paenibacillus</taxon>
    </lineage>
</organism>
<dbReference type="InterPro" id="IPR023346">
    <property type="entry name" value="Lysozyme-like_dom_sf"/>
</dbReference>
<dbReference type="Gene3D" id="1.10.3810.10">
    <property type="entry name" value="Biosynthetic peptidoglycan transglycosylase-like"/>
    <property type="match status" value="1"/>
</dbReference>
<keyword evidence="2" id="KW-0121">Carboxypeptidase</keyword>
<evidence type="ECO:0000256" key="3">
    <source>
        <dbReference type="ARBA" id="ARBA00022670"/>
    </source>
</evidence>
<name>A0ABW5QU27_9BACL</name>
<evidence type="ECO:0000256" key="1">
    <source>
        <dbReference type="ARBA" id="ARBA00022475"/>
    </source>
</evidence>
<dbReference type="InterPro" id="IPR050396">
    <property type="entry name" value="Glycosyltr_51/Transpeptidase"/>
</dbReference>
<dbReference type="InterPro" id="IPR012338">
    <property type="entry name" value="Beta-lactam/transpept-like"/>
</dbReference>
<keyword evidence="10" id="KW-1133">Transmembrane helix</keyword>
<dbReference type="InterPro" id="IPR001264">
    <property type="entry name" value="Glyco_trans_51"/>
</dbReference>
<evidence type="ECO:0000256" key="16">
    <source>
        <dbReference type="SAM" id="MobiDB-lite"/>
    </source>
</evidence>
<keyword evidence="13" id="KW-0961">Cell wall biogenesis/degradation</keyword>
<comment type="catalytic activity">
    <reaction evidence="14">
        <text>Preferential cleavage: (Ac)2-L-Lys-D-Ala-|-D-Ala. Also transpeptidation of peptidyl-alanyl moieties that are N-acyl substituents of D-alanine.</text>
        <dbReference type="EC" id="3.4.16.4"/>
    </reaction>
</comment>
<dbReference type="InterPro" id="IPR036950">
    <property type="entry name" value="PBP_transglycosylase"/>
</dbReference>
<keyword evidence="3" id="KW-0645">Protease</keyword>
<evidence type="ECO:0000256" key="4">
    <source>
        <dbReference type="ARBA" id="ARBA00022676"/>
    </source>
</evidence>
<evidence type="ECO:0000256" key="14">
    <source>
        <dbReference type="ARBA" id="ARBA00034000"/>
    </source>
</evidence>
<feature type="compositionally biased region" description="Basic and acidic residues" evidence="16">
    <location>
        <begin position="634"/>
        <end position="696"/>
    </location>
</feature>
<keyword evidence="12" id="KW-0511">Multifunctional enzyme</keyword>
<feature type="domain" description="Glycosyl transferase family 51" evidence="18">
    <location>
        <begin position="76"/>
        <end position="240"/>
    </location>
</feature>
<keyword evidence="5 19" id="KW-0808">Transferase</keyword>
<feature type="region of interest" description="Disordered" evidence="16">
    <location>
        <begin position="541"/>
        <end position="567"/>
    </location>
</feature>
<dbReference type="RefSeq" id="WP_379270485.1">
    <property type="nucleotide sequence ID" value="NZ_JBHUGT010000015.1"/>
</dbReference>
<evidence type="ECO:0000259" key="18">
    <source>
        <dbReference type="Pfam" id="PF00912"/>
    </source>
</evidence>
<feature type="compositionally biased region" description="Acidic residues" evidence="16">
    <location>
        <begin position="697"/>
        <end position="712"/>
    </location>
</feature>
<keyword evidence="9" id="KW-0573">Peptidoglycan synthesis</keyword>
<evidence type="ECO:0000256" key="12">
    <source>
        <dbReference type="ARBA" id="ARBA00023268"/>
    </source>
</evidence>
<sequence length="712" mass="78338">MELTRRTTPPKRRKFNWAKALTMASVGAVVLFLGGWGLFAGLVEAQDIGRLEEPLPAASIIYDRNGEEASRISLSDIEEVRYEDIAEDMRNAIVAVEDKRFFEHDGMDLRSILRAFATNLGAGGTVQGGSTITQQLAKNVFLSHERTWSRKWNEVLLAKKIENRYDKRQILTMYLNQIYFGEGAWGIERAAKVYFGKSAKELTLAESALLAGLVKAPSALTPYKHPEEAEKRRNVVLGLMLDQGYITNGQYEEASKAPIGLQEAKASRIDEIRFPYYVDAIIREATSKYGLSENEVLHGGLRIYTELDVEMQQEAERVYADDSLFPASAADRLIQSGAVLIDPRDGGIRALIGGRGDQPFRGFNRAVQLKRQPGSTMKPIAVYTPALEAGYRPDDTVVDEPVDFGGYSPQNAGGVYHGEVTLYEALIHSYNVPAVKLLNDIGIDKGVEAAERFGIPLTEGDRTLGLALGGLQEGVSPVQMAEAFGAFANDGVRQDAHTITRIESADGVVLAQASGENTQATTPEVAHTLTAMMQGVVSDGTGEAAQLSDREAAGKSGTTQMDGTGGEGAKDNWFVGYTQQLVGAVWLGYDQTDASHYLTTSSSAAAAVFRALMEGALKDEPKLAFPAAAVSLPDKAENDKEDRGKDDDNRDDDSNKEDKELDFWKEWKERIKEEREERNKEEREEKKKDRGHKNDDKDDEDDEDDEDDGNDD</sequence>
<keyword evidence="20" id="KW-1185">Reference proteome</keyword>
<evidence type="ECO:0000256" key="8">
    <source>
        <dbReference type="ARBA" id="ARBA00022960"/>
    </source>
</evidence>
<evidence type="ECO:0000256" key="7">
    <source>
        <dbReference type="ARBA" id="ARBA00022801"/>
    </source>
</evidence>
<keyword evidence="1" id="KW-1003">Cell membrane</keyword>
<dbReference type="EMBL" id="JBHUMY010000006">
    <property type="protein sequence ID" value="MFD2659804.1"/>
    <property type="molecule type" value="Genomic_DNA"/>
</dbReference>
<dbReference type="Pfam" id="PF00912">
    <property type="entry name" value="Transgly"/>
    <property type="match status" value="1"/>
</dbReference>
<evidence type="ECO:0000256" key="5">
    <source>
        <dbReference type="ARBA" id="ARBA00022679"/>
    </source>
</evidence>
<dbReference type="Pfam" id="PF00905">
    <property type="entry name" value="Transpeptidase"/>
    <property type="match status" value="1"/>
</dbReference>
<protein>
    <submittedName>
        <fullName evidence="19">Transglycosylase domain-containing protein</fullName>
        <ecNumber evidence="19">2.4.-.-</ecNumber>
    </submittedName>
</protein>
<keyword evidence="8" id="KW-0133">Cell shape</keyword>
<evidence type="ECO:0000256" key="13">
    <source>
        <dbReference type="ARBA" id="ARBA00023316"/>
    </source>
</evidence>
<dbReference type="GO" id="GO:0016757">
    <property type="term" value="F:glycosyltransferase activity"/>
    <property type="evidence" value="ECO:0007669"/>
    <property type="project" value="UniProtKB-KW"/>
</dbReference>
<keyword evidence="11" id="KW-0472">Membrane</keyword>
<accession>A0ABW5QU27</accession>
<dbReference type="Gene3D" id="3.40.710.10">
    <property type="entry name" value="DD-peptidase/beta-lactamase superfamily"/>
    <property type="match status" value="1"/>
</dbReference>
<dbReference type="EC" id="2.4.-.-" evidence="19"/>
<dbReference type="Proteomes" id="UP001597493">
    <property type="component" value="Unassembled WGS sequence"/>
</dbReference>
<keyword evidence="4 19" id="KW-0328">Glycosyltransferase</keyword>
<feature type="domain" description="Penicillin-binding protein transpeptidase" evidence="17">
    <location>
        <begin position="337"/>
        <end position="614"/>
    </location>
</feature>
<evidence type="ECO:0000256" key="2">
    <source>
        <dbReference type="ARBA" id="ARBA00022645"/>
    </source>
</evidence>
<feature type="region of interest" description="Disordered" evidence="16">
    <location>
        <begin position="628"/>
        <end position="712"/>
    </location>
</feature>
<comment type="catalytic activity">
    <reaction evidence="15">
        <text>[GlcNAc-(1-&gt;4)-Mur2Ac(oyl-L-Ala-gamma-D-Glu-L-Lys-D-Ala-D-Ala)](n)-di-trans,octa-cis-undecaprenyl diphosphate + beta-D-GlcNAc-(1-&gt;4)-Mur2Ac(oyl-L-Ala-gamma-D-Glu-L-Lys-D-Ala-D-Ala)-di-trans,octa-cis-undecaprenyl diphosphate = [GlcNAc-(1-&gt;4)-Mur2Ac(oyl-L-Ala-gamma-D-Glu-L-Lys-D-Ala-D-Ala)](n+1)-di-trans,octa-cis-undecaprenyl diphosphate + di-trans,octa-cis-undecaprenyl diphosphate + H(+)</text>
        <dbReference type="Rhea" id="RHEA:23708"/>
        <dbReference type="Rhea" id="RHEA-COMP:9602"/>
        <dbReference type="Rhea" id="RHEA-COMP:9603"/>
        <dbReference type="ChEBI" id="CHEBI:15378"/>
        <dbReference type="ChEBI" id="CHEBI:58405"/>
        <dbReference type="ChEBI" id="CHEBI:60033"/>
        <dbReference type="ChEBI" id="CHEBI:78435"/>
        <dbReference type="EC" id="2.4.99.28"/>
    </reaction>
</comment>
<evidence type="ECO:0000313" key="20">
    <source>
        <dbReference type="Proteomes" id="UP001597493"/>
    </source>
</evidence>
<keyword evidence="6" id="KW-0812">Transmembrane</keyword>
<dbReference type="SUPFAM" id="SSF56601">
    <property type="entry name" value="beta-lactamase/transpeptidase-like"/>
    <property type="match status" value="1"/>
</dbReference>
<evidence type="ECO:0000256" key="6">
    <source>
        <dbReference type="ARBA" id="ARBA00022692"/>
    </source>
</evidence>
<dbReference type="PANTHER" id="PTHR32282">
    <property type="entry name" value="BINDING PROTEIN TRANSPEPTIDASE, PUTATIVE-RELATED"/>
    <property type="match status" value="1"/>
</dbReference>
<reference evidence="20" key="1">
    <citation type="journal article" date="2019" name="Int. J. Syst. Evol. Microbiol.">
        <title>The Global Catalogue of Microorganisms (GCM) 10K type strain sequencing project: providing services to taxonomists for standard genome sequencing and annotation.</title>
        <authorList>
            <consortium name="The Broad Institute Genomics Platform"/>
            <consortium name="The Broad Institute Genome Sequencing Center for Infectious Disease"/>
            <person name="Wu L."/>
            <person name="Ma J."/>
        </authorList>
    </citation>
    <scope>NUCLEOTIDE SEQUENCE [LARGE SCALE GENOMIC DNA]</scope>
    <source>
        <strain evidence="20">TISTR 1827</strain>
    </source>
</reference>
<comment type="caution">
    <text evidence="19">The sequence shown here is derived from an EMBL/GenBank/DDBJ whole genome shotgun (WGS) entry which is preliminary data.</text>
</comment>
<dbReference type="PANTHER" id="PTHR32282:SF32">
    <property type="entry name" value="PENICILLIN-BINDING PROTEIN 2A"/>
    <property type="match status" value="1"/>
</dbReference>
<proteinExistence type="predicted"/>
<evidence type="ECO:0000256" key="15">
    <source>
        <dbReference type="ARBA" id="ARBA00049902"/>
    </source>
</evidence>
<gene>
    <name evidence="19" type="ORF">ACFSW5_05920</name>
</gene>
<evidence type="ECO:0000313" key="19">
    <source>
        <dbReference type="EMBL" id="MFD2659804.1"/>
    </source>
</evidence>
<evidence type="ECO:0000259" key="17">
    <source>
        <dbReference type="Pfam" id="PF00905"/>
    </source>
</evidence>
<evidence type="ECO:0000256" key="11">
    <source>
        <dbReference type="ARBA" id="ARBA00023136"/>
    </source>
</evidence>
<evidence type="ECO:0000256" key="9">
    <source>
        <dbReference type="ARBA" id="ARBA00022984"/>
    </source>
</evidence>
<dbReference type="NCBIfam" id="TIGR02074">
    <property type="entry name" value="PBP_1a_fam"/>
    <property type="match status" value="1"/>
</dbReference>
<dbReference type="SUPFAM" id="SSF53955">
    <property type="entry name" value="Lysozyme-like"/>
    <property type="match status" value="1"/>
</dbReference>
<keyword evidence="7" id="KW-0378">Hydrolase</keyword>
<evidence type="ECO:0000256" key="10">
    <source>
        <dbReference type="ARBA" id="ARBA00022989"/>
    </source>
</evidence>
<dbReference type="InterPro" id="IPR001460">
    <property type="entry name" value="PCN-bd_Tpept"/>
</dbReference>